<evidence type="ECO:0000256" key="1">
    <source>
        <dbReference type="ARBA" id="ARBA00022801"/>
    </source>
</evidence>
<dbReference type="InterPro" id="IPR036866">
    <property type="entry name" value="RibonucZ/Hydroxyglut_hydro"/>
</dbReference>
<dbReference type="EMBL" id="AM406670">
    <property type="protein sequence ID" value="CAL95905.1"/>
    <property type="molecule type" value="Genomic_DNA"/>
</dbReference>
<dbReference type="HOGENOM" id="CLU_1275550_0_0_4"/>
<dbReference type="SUPFAM" id="SSF56281">
    <property type="entry name" value="Metallo-hydrolase/oxidoreductase"/>
    <property type="match status" value="1"/>
</dbReference>
<evidence type="ECO:0000259" key="2">
    <source>
        <dbReference type="SMART" id="SM01027"/>
    </source>
</evidence>
<proteinExistence type="predicted"/>
<gene>
    <name evidence="3" type="ordered locus">azo3289</name>
</gene>
<protein>
    <submittedName>
        <fullName evidence="3">Exonuclease of the beta-lactamase fold involved in RNA processing</fullName>
    </submittedName>
</protein>
<accession>A1KAP9</accession>
<reference evidence="3 4" key="1">
    <citation type="journal article" date="2006" name="Nat. Biotechnol.">
        <title>Complete genome of the mutualistic, N2-fixing grass endophyte Azoarcus sp. strain BH72.</title>
        <authorList>
            <person name="Krause A."/>
            <person name="Ramakumar A."/>
            <person name="Bartels D."/>
            <person name="Battistoni F."/>
            <person name="Bekel T."/>
            <person name="Boch J."/>
            <person name="Boehm M."/>
            <person name="Friedrich F."/>
            <person name="Hurek T."/>
            <person name="Krause L."/>
            <person name="Linke B."/>
            <person name="McHardy A.C."/>
            <person name="Sarkar A."/>
            <person name="Schneiker S."/>
            <person name="Syed A.A."/>
            <person name="Thauer R."/>
            <person name="Vorhoelter F.-J."/>
            <person name="Weidner S."/>
            <person name="Puehler A."/>
            <person name="Reinhold-Hurek B."/>
            <person name="Kaiser O."/>
            <person name="Goesmann A."/>
        </authorList>
    </citation>
    <scope>NUCLEOTIDE SEQUENCE [LARGE SCALE GENOMIC DNA]</scope>
    <source>
        <strain evidence="3 4">BH72</strain>
    </source>
</reference>
<dbReference type="Pfam" id="PF10996">
    <property type="entry name" value="Beta-Casp"/>
    <property type="match status" value="1"/>
</dbReference>
<dbReference type="GO" id="GO:0004521">
    <property type="term" value="F:RNA endonuclease activity"/>
    <property type="evidence" value="ECO:0007669"/>
    <property type="project" value="TreeGrafter"/>
</dbReference>
<sequence length="216" mass="24371">MYEFEDILHRERARPDRHAARWAHLPIYLDSPLASRFTQLYRELQPWWDDEALARVRSGRQPLGFDQLVAIDDHEDHLDNVRHLARSGEPAIVIAASGMCTGGRVMNYLKAMLHDTRHDVLFVGYQAAGTPGHAIQTFGPRGGYVDLDGERIHIRAGIHTLGGYSAHADQRDLVRFITRMRHLPTEIQLIHGSSEAKAALTAALRKATEERCIVTP</sequence>
<evidence type="ECO:0000313" key="4">
    <source>
        <dbReference type="Proteomes" id="UP000002588"/>
    </source>
</evidence>
<dbReference type="InterPro" id="IPR011108">
    <property type="entry name" value="RMMBL"/>
</dbReference>
<feature type="domain" description="Beta-Casp" evidence="2">
    <location>
        <begin position="1"/>
        <end position="135"/>
    </location>
</feature>
<dbReference type="AlphaFoldDB" id="A1KAP9"/>
<keyword evidence="4" id="KW-1185">Reference proteome</keyword>
<evidence type="ECO:0000313" key="3">
    <source>
        <dbReference type="EMBL" id="CAL95905.1"/>
    </source>
</evidence>
<dbReference type="eggNOG" id="COG1236">
    <property type="taxonomic scope" value="Bacteria"/>
</dbReference>
<dbReference type="InterPro" id="IPR050698">
    <property type="entry name" value="MBL"/>
</dbReference>
<dbReference type="GO" id="GO:0004527">
    <property type="term" value="F:exonuclease activity"/>
    <property type="evidence" value="ECO:0007669"/>
    <property type="project" value="UniProtKB-KW"/>
</dbReference>
<dbReference type="Gene3D" id="3.40.50.10890">
    <property type="match status" value="1"/>
</dbReference>
<dbReference type="Proteomes" id="UP000002588">
    <property type="component" value="Chromosome"/>
</dbReference>
<dbReference type="STRING" id="62928.azo3289"/>
<keyword evidence="3" id="KW-0540">Nuclease</keyword>
<organism evidence="3 4">
    <name type="scientific">Azoarcus sp. (strain BH72)</name>
    <dbReference type="NCBI Taxonomy" id="418699"/>
    <lineage>
        <taxon>Bacteria</taxon>
        <taxon>Pseudomonadati</taxon>
        <taxon>Pseudomonadota</taxon>
        <taxon>Betaproteobacteria</taxon>
        <taxon>Rhodocyclales</taxon>
        <taxon>Zoogloeaceae</taxon>
        <taxon>Azoarcus</taxon>
    </lineage>
</organism>
<dbReference type="KEGG" id="azo:azo3289"/>
<dbReference type="InterPro" id="IPR022712">
    <property type="entry name" value="Beta_Casp"/>
</dbReference>
<dbReference type="PANTHER" id="PTHR11203">
    <property type="entry name" value="CLEAVAGE AND POLYADENYLATION SPECIFICITY FACTOR FAMILY MEMBER"/>
    <property type="match status" value="1"/>
</dbReference>
<keyword evidence="3" id="KW-0269">Exonuclease</keyword>
<dbReference type="Pfam" id="PF07521">
    <property type="entry name" value="RMMBL"/>
    <property type="match status" value="1"/>
</dbReference>
<dbReference type="SMART" id="SM01027">
    <property type="entry name" value="Beta-Casp"/>
    <property type="match status" value="1"/>
</dbReference>
<dbReference type="PANTHER" id="PTHR11203:SF37">
    <property type="entry name" value="INTEGRATOR COMPLEX SUBUNIT 11"/>
    <property type="match status" value="1"/>
</dbReference>
<name>A1KAP9_AZOSB</name>
<keyword evidence="1" id="KW-0378">Hydrolase</keyword>